<dbReference type="Proteomes" id="UP000284178">
    <property type="component" value="Unassembled WGS sequence"/>
</dbReference>
<accession>A0A412FN67</accession>
<organism evidence="2 3">
    <name type="scientific">Holdemania filiformis</name>
    <dbReference type="NCBI Taxonomy" id="61171"/>
    <lineage>
        <taxon>Bacteria</taxon>
        <taxon>Bacillati</taxon>
        <taxon>Bacillota</taxon>
        <taxon>Erysipelotrichia</taxon>
        <taxon>Erysipelotrichales</taxon>
        <taxon>Erysipelotrichaceae</taxon>
        <taxon>Holdemania</taxon>
    </lineage>
</organism>
<dbReference type="NCBIfam" id="NF009689">
    <property type="entry name" value="PRK13210.1"/>
    <property type="match status" value="1"/>
</dbReference>
<keyword evidence="2" id="KW-0413">Isomerase</keyword>
<dbReference type="AlphaFoldDB" id="A0A412FN67"/>
<dbReference type="EMBL" id="QRUP01000023">
    <property type="protein sequence ID" value="RGR69573.1"/>
    <property type="molecule type" value="Genomic_DNA"/>
</dbReference>
<evidence type="ECO:0000313" key="3">
    <source>
        <dbReference type="Proteomes" id="UP000284178"/>
    </source>
</evidence>
<dbReference type="GO" id="GO:0034015">
    <property type="term" value="F:L-ribulose-5-phosphate 3-epimerase activity"/>
    <property type="evidence" value="ECO:0007669"/>
    <property type="project" value="UniProtKB-EC"/>
</dbReference>
<dbReference type="EC" id="5.1.3.22" evidence="2"/>
<keyword evidence="3" id="KW-1185">Reference proteome</keyword>
<evidence type="ECO:0000313" key="2">
    <source>
        <dbReference type="EMBL" id="RGR69573.1"/>
    </source>
</evidence>
<proteinExistence type="predicted"/>
<dbReference type="Pfam" id="PF01261">
    <property type="entry name" value="AP_endonuc_2"/>
    <property type="match status" value="1"/>
</dbReference>
<dbReference type="InterPro" id="IPR036237">
    <property type="entry name" value="Xyl_isomerase-like_sf"/>
</dbReference>
<dbReference type="SUPFAM" id="SSF51658">
    <property type="entry name" value="Xylose isomerase-like"/>
    <property type="match status" value="1"/>
</dbReference>
<protein>
    <submittedName>
        <fullName evidence="2">L-ribulose-5-phosphate 3-epimerase</fullName>
        <ecNumber evidence="2">5.1.3.22</ecNumber>
    </submittedName>
</protein>
<name>A0A412FN67_9FIRM</name>
<dbReference type="GeneID" id="83016677"/>
<comment type="caution">
    <text evidence="2">The sequence shown here is derived from an EMBL/GenBank/DDBJ whole genome shotgun (WGS) entry which is preliminary data.</text>
</comment>
<sequence length="281" mass="32004">MTDLERIPLGIYEKGIPLALSWRDKFVIAKKAGFDYIELSIDGKDPRIKRLDWTDEMIAELGKLADHFEMPFRTMALSANRFYPLGDPKYFDAGIEIVKKAIILATKLKIPIIQLAPYDVYQKESTADTRIRFASSLFEILELIQAYPVTLAMEVLEDVPHFSTITECAAFVRKVNHPQFKLYADTGNVAYNGFDVVSDLAGGQGEIVACHLKDAISKDEHNIPYGTGLVDFNSVLRHFKNTDFQGTFTAEVWCEEELGFIRQLPSIQRFLRNKIKEENKE</sequence>
<dbReference type="Gene3D" id="3.20.20.150">
    <property type="entry name" value="Divalent-metal-dependent TIM barrel enzymes"/>
    <property type="match status" value="1"/>
</dbReference>
<gene>
    <name evidence="2" type="ORF">DWY25_14840</name>
</gene>
<dbReference type="InterPro" id="IPR013022">
    <property type="entry name" value="Xyl_isomerase-like_TIM-brl"/>
</dbReference>
<dbReference type="PANTHER" id="PTHR12110:SF41">
    <property type="entry name" value="INOSOSE DEHYDRATASE"/>
    <property type="match status" value="1"/>
</dbReference>
<dbReference type="RefSeq" id="WP_006058199.1">
    <property type="nucleotide sequence ID" value="NZ_CABJCV010000023.1"/>
</dbReference>
<dbReference type="PANTHER" id="PTHR12110">
    <property type="entry name" value="HYDROXYPYRUVATE ISOMERASE"/>
    <property type="match status" value="1"/>
</dbReference>
<feature type="domain" description="Xylose isomerase-like TIM barrel" evidence="1">
    <location>
        <begin position="28"/>
        <end position="259"/>
    </location>
</feature>
<dbReference type="InterPro" id="IPR050312">
    <property type="entry name" value="IolE/XylAMocC-like"/>
</dbReference>
<reference evidence="2 3" key="1">
    <citation type="submission" date="2018-08" db="EMBL/GenBank/DDBJ databases">
        <title>A genome reference for cultivated species of the human gut microbiota.</title>
        <authorList>
            <person name="Zou Y."/>
            <person name="Xue W."/>
            <person name="Luo G."/>
        </authorList>
    </citation>
    <scope>NUCLEOTIDE SEQUENCE [LARGE SCALE GENOMIC DNA]</scope>
    <source>
        <strain evidence="2 3">AF24-29</strain>
    </source>
</reference>
<evidence type="ECO:0000259" key="1">
    <source>
        <dbReference type="Pfam" id="PF01261"/>
    </source>
</evidence>